<dbReference type="AlphaFoldDB" id="A0A505I7G5"/>
<evidence type="ECO:0000256" key="1">
    <source>
        <dbReference type="SAM" id="MobiDB-lite"/>
    </source>
</evidence>
<feature type="compositionally biased region" description="Basic and acidic residues" evidence="1">
    <location>
        <begin position="7"/>
        <end position="17"/>
    </location>
</feature>
<keyword evidence="2" id="KW-0689">Ribosomal protein</keyword>
<reference evidence="3" key="1">
    <citation type="submission" date="2018-10" db="EMBL/GenBank/DDBJ databases">
        <title>FDA dAtabase for Regulatory Grade micrObial Sequences (FDA-ARGOS): Supporting development and validation of Infectious Disease Dx tests.</title>
        <authorList>
            <person name="Kerrigan L."/>
            <person name="Tallon L."/>
            <person name="Sadzewicz L."/>
            <person name="Sengamalay N."/>
            <person name="Ott S."/>
            <person name="Godinez A."/>
            <person name="Nagaraj S."/>
            <person name="Vavikolanu K."/>
            <person name="Nadendla S."/>
            <person name="George J."/>
            <person name="Sichtig H."/>
        </authorList>
    </citation>
    <scope>NUCLEOTIDE SEQUENCE [LARGE SCALE GENOMIC DNA]</scope>
    <source>
        <strain evidence="3">FDAARGOS_311</strain>
    </source>
</reference>
<keyword evidence="2" id="KW-0687">Ribonucleoprotein</keyword>
<protein>
    <submittedName>
        <fullName evidence="2">Ribosomal protein L1p/L10e family protein</fullName>
    </submittedName>
</protein>
<accession>A0A505I7G5</accession>
<dbReference type="Proteomes" id="UP000197666">
    <property type="component" value="Unassembled WGS sequence"/>
</dbReference>
<evidence type="ECO:0000313" key="3">
    <source>
        <dbReference type="Proteomes" id="UP000197666"/>
    </source>
</evidence>
<feature type="region of interest" description="Disordered" evidence="1">
    <location>
        <begin position="1"/>
        <end position="99"/>
    </location>
</feature>
<proteinExistence type="predicted"/>
<feature type="compositionally biased region" description="Basic and acidic residues" evidence="1">
    <location>
        <begin position="55"/>
        <end position="65"/>
    </location>
</feature>
<feature type="compositionally biased region" description="Polar residues" evidence="1">
    <location>
        <begin position="33"/>
        <end position="54"/>
    </location>
</feature>
<dbReference type="VEuPathDB" id="FungiDB:ASPNIDRAFT2_1211605"/>
<dbReference type="EMBL" id="NKJJ02000007">
    <property type="protein sequence ID" value="TPR07841.1"/>
    <property type="molecule type" value="Genomic_DNA"/>
</dbReference>
<name>A0A505I7G5_ASPNG</name>
<evidence type="ECO:0000313" key="2">
    <source>
        <dbReference type="EMBL" id="TPR07841.1"/>
    </source>
</evidence>
<organism evidence="2 3">
    <name type="scientific">Aspergillus niger</name>
    <dbReference type="NCBI Taxonomy" id="5061"/>
    <lineage>
        <taxon>Eukaryota</taxon>
        <taxon>Fungi</taxon>
        <taxon>Dikarya</taxon>
        <taxon>Ascomycota</taxon>
        <taxon>Pezizomycotina</taxon>
        <taxon>Eurotiomycetes</taxon>
        <taxon>Eurotiomycetidae</taxon>
        <taxon>Eurotiales</taxon>
        <taxon>Aspergillaceae</taxon>
        <taxon>Aspergillus</taxon>
        <taxon>Aspergillus subgen. Circumdati</taxon>
    </lineage>
</organism>
<comment type="caution">
    <text evidence="2">The sequence shown here is derived from an EMBL/GenBank/DDBJ whole genome shotgun (WGS) entry which is preliminary data.</text>
</comment>
<gene>
    <name evidence="2" type="ORF">CAN33_0015855</name>
</gene>
<sequence>MTTMHDMTQDKETKLESPDVPETTTEAVAGTISPPTTAQAISYSEATGTPTGTSEKPENAGEASKETPVLGPEAPHEAPEEMEETLPNTPDANMDGVVG</sequence>
<dbReference type="GO" id="GO:0005840">
    <property type="term" value="C:ribosome"/>
    <property type="evidence" value="ECO:0007669"/>
    <property type="project" value="UniProtKB-KW"/>
</dbReference>